<gene>
    <name evidence="4" type="primary">rppH</name>
    <name evidence="4" type="synonym">nudH</name>
    <name evidence="6" type="ORF">V0U79_10975</name>
</gene>
<evidence type="ECO:0000256" key="4">
    <source>
        <dbReference type="HAMAP-Rule" id="MF_00298"/>
    </source>
</evidence>
<dbReference type="PANTHER" id="PTHR11839:SF22">
    <property type="entry name" value="NUDIX HYDROLASE 26, CHLOROPLASTIC"/>
    <property type="match status" value="1"/>
</dbReference>
<evidence type="ECO:0000256" key="2">
    <source>
        <dbReference type="ARBA" id="ARBA00001946"/>
    </source>
</evidence>
<dbReference type="InterPro" id="IPR015797">
    <property type="entry name" value="NUDIX_hydrolase-like_dom_sf"/>
</dbReference>
<dbReference type="Gene3D" id="3.90.79.10">
    <property type="entry name" value="Nucleoside Triphosphate Pyrophosphohydrolase"/>
    <property type="match status" value="1"/>
</dbReference>
<feature type="short sequence motif" description="Nudix box" evidence="4">
    <location>
        <begin position="42"/>
        <end position="63"/>
    </location>
</feature>
<dbReference type="InterPro" id="IPR020084">
    <property type="entry name" value="NUDIX_hydrolase_CS"/>
</dbReference>
<dbReference type="PRINTS" id="PR00502">
    <property type="entry name" value="NUDIXFAMILY"/>
</dbReference>
<evidence type="ECO:0000313" key="6">
    <source>
        <dbReference type="EMBL" id="MEE2526894.1"/>
    </source>
</evidence>
<comment type="cofactor">
    <cofactor evidence="1">
        <name>Mn(2+)</name>
        <dbReference type="ChEBI" id="CHEBI:29035"/>
    </cofactor>
</comment>
<comment type="cofactor">
    <cofactor evidence="4">
        <name>a divalent metal cation</name>
        <dbReference type="ChEBI" id="CHEBI:60240"/>
    </cofactor>
</comment>
<feature type="domain" description="Nudix hydrolase" evidence="5">
    <location>
        <begin position="7"/>
        <end position="155"/>
    </location>
</feature>
<dbReference type="CDD" id="cd03671">
    <property type="entry name" value="NUDIX_Ap4A_hydrolase_plant_like"/>
    <property type="match status" value="1"/>
</dbReference>
<proteinExistence type="inferred from homology"/>
<reference evidence="6 7" key="1">
    <citation type="submission" date="2024-01" db="EMBL/GenBank/DDBJ databases">
        <title>Hyphobacterium bacterium isolated from marine sediment.</title>
        <authorList>
            <person name="Zhao S."/>
        </authorList>
    </citation>
    <scope>NUCLEOTIDE SEQUENCE [LARGE SCALE GENOMIC DNA]</scope>
    <source>
        <strain evidence="7">HN65</strain>
    </source>
</reference>
<dbReference type="SUPFAM" id="SSF55811">
    <property type="entry name" value="Nudix"/>
    <property type="match status" value="1"/>
</dbReference>
<evidence type="ECO:0000256" key="1">
    <source>
        <dbReference type="ARBA" id="ARBA00001936"/>
    </source>
</evidence>
<name>A0ABU7LSK9_9PROT</name>
<dbReference type="HAMAP" id="MF_00298">
    <property type="entry name" value="Nudix_RppH"/>
    <property type="match status" value="1"/>
</dbReference>
<dbReference type="GO" id="GO:0016787">
    <property type="term" value="F:hydrolase activity"/>
    <property type="evidence" value="ECO:0007669"/>
    <property type="project" value="UniProtKB-KW"/>
</dbReference>
<dbReference type="Proteomes" id="UP001354971">
    <property type="component" value="Unassembled WGS sequence"/>
</dbReference>
<dbReference type="InterPro" id="IPR020476">
    <property type="entry name" value="Nudix_hydrolase"/>
</dbReference>
<evidence type="ECO:0000256" key="3">
    <source>
        <dbReference type="ARBA" id="ARBA00022801"/>
    </source>
</evidence>
<organism evidence="6 7">
    <name type="scientific">Hyphobacterium lacteum</name>
    <dbReference type="NCBI Taxonomy" id="3116575"/>
    <lineage>
        <taxon>Bacteria</taxon>
        <taxon>Pseudomonadati</taxon>
        <taxon>Pseudomonadota</taxon>
        <taxon>Alphaproteobacteria</taxon>
        <taxon>Maricaulales</taxon>
        <taxon>Maricaulaceae</taxon>
        <taxon>Hyphobacterium</taxon>
    </lineage>
</organism>
<dbReference type="NCBIfam" id="NF001938">
    <property type="entry name" value="PRK00714.1-5"/>
    <property type="match status" value="1"/>
</dbReference>
<dbReference type="EC" id="3.6.1.-" evidence="4"/>
<dbReference type="PROSITE" id="PS00893">
    <property type="entry name" value="NUDIX_BOX"/>
    <property type="match status" value="1"/>
</dbReference>
<sequence length="162" mass="19056">MDDPYPQHRPNAGTVLFNPDGLVWIGRRADVSGDHIWQFPQGGMDKGEDAEAAARREAWEETGARPEQLELLGSIDRWLAYDFPTDLPARPDQKRFKWKGQKQRWFAFRWLGKDEDFDLTAVPPQEFDQWRWERLENVPPLIIGWKQPVYEIVASEFSRFAR</sequence>
<dbReference type="InterPro" id="IPR022927">
    <property type="entry name" value="RppH"/>
</dbReference>
<keyword evidence="3 4" id="KW-0378">Hydrolase</keyword>
<keyword evidence="7" id="KW-1185">Reference proteome</keyword>
<comment type="caution">
    <text evidence="6">The sequence shown here is derived from an EMBL/GenBank/DDBJ whole genome shotgun (WGS) entry which is preliminary data.</text>
</comment>
<protein>
    <recommendedName>
        <fullName evidence="4">RNA pyrophosphohydrolase</fullName>
        <ecNumber evidence="4">3.6.1.-</ecNumber>
    </recommendedName>
    <alternativeName>
        <fullName evidence="4">(Di)nucleoside polyphosphate hydrolase</fullName>
    </alternativeName>
</protein>
<accession>A0ABU7LSK9</accession>
<dbReference type="RefSeq" id="WP_330199558.1">
    <property type="nucleotide sequence ID" value="NZ_JAZDRP010000007.1"/>
</dbReference>
<dbReference type="Pfam" id="PF00293">
    <property type="entry name" value="NUDIX"/>
    <property type="match status" value="1"/>
</dbReference>
<dbReference type="InterPro" id="IPR000086">
    <property type="entry name" value="NUDIX_hydrolase_dom"/>
</dbReference>
<evidence type="ECO:0000259" key="5">
    <source>
        <dbReference type="PROSITE" id="PS51462"/>
    </source>
</evidence>
<evidence type="ECO:0000313" key="7">
    <source>
        <dbReference type="Proteomes" id="UP001354971"/>
    </source>
</evidence>
<comment type="similarity">
    <text evidence="4">Belongs to the Nudix hydrolase family. RppH subfamily.</text>
</comment>
<dbReference type="PROSITE" id="PS51462">
    <property type="entry name" value="NUDIX"/>
    <property type="match status" value="1"/>
</dbReference>
<comment type="cofactor">
    <cofactor evidence="2">
        <name>Mg(2+)</name>
        <dbReference type="ChEBI" id="CHEBI:18420"/>
    </cofactor>
</comment>
<dbReference type="PANTHER" id="PTHR11839">
    <property type="entry name" value="UDP/ADP-SUGAR PYROPHOSPHATASE"/>
    <property type="match status" value="1"/>
</dbReference>
<comment type="function">
    <text evidence="4">Accelerates the degradation of transcripts by removing pyrophosphate from the 5'-end of triphosphorylated RNA, leading to a more labile monophosphorylated state that can stimulate subsequent ribonuclease cleavage.</text>
</comment>
<dbReference type="EMBL" id="JAZDRP010000007">
    <property type="protein sequence ID" value="MEE2526894.1"/>
    <property type="molecule type" value="Genomic_DNA"/>
</dbReference>